<protein>
    <recommendedName>
        <fullName evidence="2">Transglutaminase-like domain-containing protein</fullName>
    </recommendedName>
</protein>
<dbReference type="AlphaFoldDB" id="A0A2H0WAH2"/>
<dbReference type="EMBL" id="PEZT01000001">
    <property type="protein sequence ID" value="PIS09637.1"/>
    <property type="molecule type" value="Genomic_DNA"/>
</dbReference>
<evidence type="ECO:0000259" key="2">
    <source>
        <dbReference type="SMART" id="SM00460"/>
    </source>
</evidence>
<dbReference type="InterPro" id="IPR002931">
    <property type="entry name" value="Transglutaminase-like"/>
</dbReference>
<keyword evidence="1" id="KW-0472">Membrane</keyword>
<dbReference type="InterPro" id="IPR038765">
    <property type="entry name" value="Papain-like_cys_pep_sf"/>
</dbReference>
<feature type="transmembrane region" description="Helical" evidence="1">
    <location>
        <begin position="593"/>
        <end position="613"/>
    </location>
</feature>
<dbReference type="Gene3D" id="3.10.620.30">
    <property type="match status" value="1"/>
</dbReference>
<proteinExistence type="predicted"/>
<evidence type="ECO:0000256" key="1">
    <source>
        <dbReference type="SAM" id="Phobius"/>
    </source>
</evidence>
<dbReference type="Pfam" id="PF01841">
    <property type="entry name" value="Transglut_core"/>
    <property type="match status" value="1"/>
</dbReference>
<evidence type="ECO:0000313" key="4">
    <source>
        <dbReference type="Proteomes" id="UP000230093"/>
    </source>
</evidence>
<reference evidence="4" key="1">
    <citation type="submission" date="2017-09" db="EMBL/GenBank/DDBJ databases">
        <title>Depth-based differentiation of microbial function through sediment-hosted aquifers and enrichment of novel symbionts in the deep terrestrial subsurface.</title>
        <authorList>
            <person name="Probst A.J."/>
            <person name="Ladd B."/>
            <person name="Jarett J.K."/>
            <person name="Geller-Mcgrath D.E."/>
            <person name="Sieber C.M.K."/>
            <person name="Emerson J.B."/>
            <person name="Anantharaman K."/>
            <person name="Thomas B.C."/>
            <person name="Malmstrom R."/>
            <person name="Stieglmeier M."/>
            <person name="Klingl A."/>
            <person name="Woyke T."/>
            <person name="Ryan C.M."/>
            <person name="Banfield J.F."/>
        </authorList>
    </citation>
    <scope>NUCLEOTIDE SEQUENCE [LARGE SCALE GENOMIC DNA]</scope>
</reference>
<accession>A0A2H0WAH2</accession>
<evidence type="ECO:0000313" key="3">
    <source>
        <dbReference type="EMBL" id="PIS09637.1"/>
    </source>
</evidence>
<keyword evidence="1" id="KW-0812">Transmembrane</keyword>
<comment type="caution">
    <text evidence="3">The sequence shown here is derived from an EMBL/GenBank/DDBJ whole genome shotgun (WGS) entry which is preliminary data.</text>
</comment>
<dbReference type="PANTHER" id="PTHR33490">
    <property type="entry name" value="BLR5614 PROTEIN-RELATED"/>
    <property type="match status" value="1"/>
</dbReference>
<sequence length="629" mass="71047">MIKKKSLLIGILRTGEFTSTFLFFGFLFLSLIIKPVFAQGEFSKSYSIKYTVNSDASVLVEQNISLKNNLANIYATEYSLTLGTVEVNNIWASDNFGSLNPIIEKSNNQTKIKLNFNDKVVGKDQVLNLKLGYTSRDYAQLNGQVLTVAIPRINDETDLTSFEQELLTPLFFEEPIFIRPRPSQTGIKAGFNAYQFDQSSLKNGIFASFGASQIFNFNLKYYLENKDKVAQYLEIALPPETAFQKVYYQSINPDPLDVQLDKDGNWLAIYLLEPKQGIEIKASGAAEIFLEPKGEIKGMKMSNQADYLLSQNYWPVNDPKIKDIVKDLDTVAQIYDYVVNTLDYSYNKLDGSNKRMGAIMALNNPKDVVCMEFTDLFITLARAKGILAREVNGYAYTNNPNLRPLSLTQDILHAWPEYYDWEETLWRPVDPTWEDTTGGIDFFSQLDLNHFTFVFHGLSSEYPYPPGAYKSDTSQGQSLDISFGQLPEERLKTKVELILPKKAYGGQNLKGKVILRNLGNTAIHQSKASWETTGLLNNKQTALVQILPPYGKKEIIINLGRLEPFKKGSVKFKVNYKGEIATEEIGVNSFSPYFSIILSLGGAGGIFLFMLCFKLGKVYLKTREKNIKN</sequence>
<organism evidence="3 4">
    <name type="scientific">Candidatus Beckwithbacteria bacterium CG10_big_fil_rev_8_21_14_0_10_34_10</name>
    <dbReference type="NCBI Taxonomy" id="1974495"/>
    <lineage>
        <taxon>Bacteria</taxon>
        <taxon>Candidatus Beckwithiibacteriota</taxon>
    </lineage>
</organism>
<keyword evidence="1" id="KW-1133">Transmembrane helix</keyword>
<gene>
    <name evidence="3" type="ORF">COT75_00335</name>
</gene>
<feature type="domain" description="Transglutaminase-like" evidence="2">
    <location>
        <begin position="362"/>
        <end position="433"/>
    </location>
</feature>
<dbReference type="Proteomes" id="UP000230093">
    <property type="component" value="Unassembled WGS sequence"/>
</dbReference>
<dbReference type="SUPFAM" id="SSF54001">
    <property type="entry name" value="Cysteine proteinases"/>
    <property type="match status" value="1"/>
</dbReference>
<dbReference type="SMART" id="SM00460">
    <property type="entry name" value="TGc"/>
    <property type="match status" value="1"/>
</dbReference>
<dbReference type="PANTHER" id="PTHR33490:SF6">
    <property type="entry name" value="SLL1049 PROTEIN"/>
    <property type="match status" value="1"/>
</dbReference>
<name>A0A2H0WAH2_9BACT</name>